<dbReference type="InterPro" id="IPR009078">
    <property type="entry name" value="Ferritin-like_SF"/>
</dbReference>
<dbReference type="InterPro" id="IPR012348">
    <property type="entry name" value="RNR-like"/>
</dbReference>
<dbReference type="SUPFAM" id="SSF47240">
    <property type="entry name" value="Ferritin-like"/>
    <property type="match status" value="1"/>
</dbReference>
<dbReference type="Pfam" id="PF00268">
    <property type="entry name" value="Ribonuc_red_sm"/>
    <property type="match status" value="1"/>
</dbReference>
<reference evidence="1" key="1">
    <citation type="submission" date="2020-07" db="EMBL/GenBank/DDBJ databases">
        <authorList>
            <person name="Lin J."/>
        </authorList>
    </citation>
    <scope>NUCLEOTIDE SEQUENCE</scope>
</reference>
<dbReference type="InterPro" id="IPR000358">
    <property type="entry name" value="RNR_small_fam"/>
</dbReference>
<dbReference type="AlphaFoldDB" id="A0A6V7P9E6"/>
<sequence>MPGLTFSNELISRDEGLHCDFACLLYSLLREPQRLIDNCMTACQLASTKLTPHSTNSSPLTRCSICGHNEPWRRSRLWRSRRSTRRRWTRCRMRRNWCAAAGGLWTPTASSWPPALSLTPARTRSTSSWTSTVRTSQTCSRLASNNISLATYKAV</sequence>
<gene>
    <name evidence="1" type="ORF">CB5_LOCUS10662</name>
</gene>
<dbReference type="GO" id="GO:0016491">
    <property type="term" value="F:oxidoreductase activity"/>
    <property type="evidence" value="ECO:0007669"/>
    <property type="project" value="InterPro"/>
</dbReference>
<dbReference type="GO" id="GO:0009263">
    <property type="term" value="P:deoxyribonucleotide biosynthetic process"/>
    <property type="evidence" value="ECO:0007669"/>
    <property type="project" value="InterPro"/>
</dbReference>
<evidence type="ECO:0000313" key="1">
    <source>
        <dbReference type="EMBL" id="CAD1827451.1"/>
    </source>
</evidence>
<dbReference type="EMBL" id="LR862146">
    <property type="protein sequence ID" value="CAD1827451.1"/>
    <property type="molecule type" value="Genomic_DNA"/>
</dbReference>
<organism evidence="1">
    <name type="scientific">Ananas comosus var. bracteatus</name>
    <name type="common">red pineapple</name>
    <dbReference type="NCBI Taxonomy" id="296719"/>
    <lineage>
        <taxon>Eukaryota</taxon>
        <taxon>Viridiplantae</taxon>
        <taxon>Streptophyta</taxon>
        <taxon>Embryophyta</taxon>
        <taxon>Tracheophyta</taxon>
        <taxon>Spermatophyta</taxon>
        <taxon>Magnoliopsida</taxon>
        <taxon>Liliopsida</taxon>
        <taxon>Poales</taxon>
        <taxon>Bromeliaceae</taxon>
        <taxon>Bromelioideae</taxon>
        <taxon>Ananas</taxon>
    </lineage>
</organism>
<protein>
    <submittedName>
        <fullName evidence="1">Uncharacterized protein</fullName>
    </submittedName>
</protein>
<proteinExistence type="predicted"/>
<accession>A0A6V7P9E6</accession>
<name>A0A6V7P9E6_ANACO</name>
<dbReference type="Gene3D" id="1.10.620.20">
    <property type="entry name" value="Ribonucleotide Reductase, subunit A"/>
    <property type="match status" value="1"/>
</dbReference>